<organism evidence="2 3">
    <name type="scientific">Kribbella jiaozuonensis</name>
    <dbReference type="NCBI Taxonomy" id="2575441"/>
    <lineage>
        <taxon>Bacteria</taxon>
        <taxon>Bacillati</taxon>
        <taxon>Actinomycetota</taxon>
        <taxon>Actinomycetes</taxon>
        <taxon>Propionibacteriales</taxon>
        <taxon>Kribbellaceae</taxon>
        <taxon>Kribbella</taxon>
    </lineage>
</organism>
<evidence type="ECO:0000313" key="2">
    <source>
        <dbReference type="EMBL" id="TKK80131.1"/>
    </source>
</evidence>
<keyword evidence="3" id="KW-1185">Reference proteome</keyword>
<feature type="transmembrane region" description="Helical" evidence="1">
    <location>
        <begin position="76"/>
        <end position="98"/>
    </location>
</feature>
<accession>A0A4U3LVI9</accession>
<keyword evidence="1" id="KW-0472">Membrane</keyword>
<sequence length="164" mass="18451">MRRVVSWQSLVGDYLGRLFVWLVCALIAGLLPFFVSFWVLEDWREALWRGDLLILTIAIVGSAGRDLWLSKGVGALPLTLEIGAIVVVFLFSAILFPLSLMNDLAQLSHTPLPARHLTKDAVLEYSEWLFVSSVLISLCVLYSTRETRRSGAVNKSKFRLGEER</sequence>
<dbReference type="RefSeq" id="WP_137255071.1">
    <property type="nucleotide sequence ID" value="NZ_JBHSPQ010000001.1"/>
</dbReference>
<name>A0A4U3LVI9_9ACTN</name>
<protein>
    <submittedName>
        <fullName evidence="2">Uncharacterized protein</fullName>
    </submittedName>
</protein>
<keyword evidence="1" id="KW-1133">Transmembrane helix</keyword>
<gene>
    <name evidence="2" type="ORF">FDA38_17500</name>
</gene>
<comment type="caution">
    <text evidence="2">The sequence shown here is derived from an EMBL/GenBank/DDBJ whole genome shotgun (WGS) entry which is preliminary data.</text>
</comment>
<dbReference type="EMBL" id="SZPZ01000002">
    <property type="protein sequence ID" value="TKK80131.1"/>
    <property type="molecule type" value="Genomic_DNA"/>
</dbReference>
<dbReference type="AlphaFoldDB" id="A0A4U3LVI9"/>
<dbReference type="Proteomes" id="UP000305836">
    <property type="component" value="Unassembled WGS sequence"/>
</dbReference>
<proteinExistence type="predicted"/>
<keyword evidence="1" id="KW-0812">Transmembrane</keyword>
<evidence type="ECO:0000313" key="3">
    <source>
        <dbReference type="Proteomes" id="UP000305836"/>
    </source>
</evidence>
<feature type="transmembrane region" description="Helical" evidence="1">
    <location>
        <begin position="20"/>
        <end position="40"/>
    </location>
</feature>
<reference evidence="2 3" key="1">
    <citation type="submission" date="2019-04" db="EMBL/GenBank/DDBJ databases">
        <title>Kribbella sp. NEAU-THZ 27 nov., a novel actinomycete isolated from soil.</title>
        <authorList>
            <person name="Duan L."/>
        </authorList>
    </citation>
    <scope>NUCLEOTIDE SEQUENCE [LARGE SCALE GENOMIC DNA]</scope>
    <source>
        <strain evidence="3">NEAU-THZ27</strain>
    </source>
</reference>
<evidence type="ECO:0000256" key="1">
    <source>
        <dbReference type="SAM" id="Phobius"/>
    </source>
</evidence>
<feature type="transmembrane region" description="Helical" evidence="1">
    <location>
        <begin position="46"/>
        <end position="64"/>
    </location>
</feature>